<protein>
    <submittedName>
        <fullName evidence="1">Putative ACR, COG1399</fullName>
    </submittedName>
</protein>
<organism evidence="1 2">
    <name type="scientific">Megasphaera micronuciformis F0359</name>
    <dbReference type="NCBI Taxonomy" id="706434"/>
    <lineage>
        <taxon>Bacteria</taxon>
        <taxon>Bacillati</taxon>
        <taxon>Bacillota</taxon>
        <taxon>Negativicutes</taxon>
        <taxon>Veillonellales</taxon>
        <taxon>Veillonellaceae</taxon>
        <taxon>Megasphaera</taxon>
    </lineage>
</organism>
<dbReference type="RefSeq" id="WP_006941897.1">
    <property type="nucleotide sequence ID" value="NZ_GL538208.1"/>
</dbReference>
<dbReference type="STRING" id="706434.HMPREF9429_00874"/>
<reference evidence="1 2" key="1">
    <citation type="submission" date="2010-08" db="EMBL/GenBank/DDBJ databases">
        <authorList>
            <person name="Weinstock G."/>
            <person name="Sodergren E."/>
            <person name="Clifton S."/>
            <person name="Fulton L."/>
            <person name="Fulton B."/>
            <person name="Courtney L."/>
            <person name="Fronick C."/>
            <person name="Harrison M."/>
            <person name="Strong C."/>
            <person name="Farmer C."/>
            <person name="Delahaunty K."/>
            <person name="Markovic C."/>
            <person name="Hall O."/>
            <person name="Minx P."/>
            <person name="Tomlinson C."/>
            <person name="Mitreva M."/>
            <person name="Hou S."/>
            <person name="Chen J."/>
            <person name="Wollam A."/>
            <person name="Pepin K.H."/>
            <person name="Johnson M."/>
            <person name="Bhonagiri V."/>
            <person name="Zhang X."/>
            <person name="Suruliraj S."/>
            <person name="Warren W."/>
            <person name="Chinwalla A."/>
            <person name="Mardis E.R."/>
            <person name="Wilson R.K."/>
        </authorList>
    </citation>
    <scope>NUCLEOTIDE SEQUENCE [LARGE SCALE GENOMIC DNA]</scope>
    <source>
        <strain evidence="1 2">F0359</strain>
    </source>
</reference>
<proteinExistence type="predicted"/>
<dbReference type="InterPro" id="IPR003772">
    <property type="entry name" value="YceD"/>
</dbReference>
<dbReference type="HOGENOM" id="CLU_100236_1_1_9"/>
<comment type="caution">
    <text evidence="1">The sequence shown here is derived from an EMBL/GenBank/DDBJ whole genome shotgun (WGS) entry which is preliminary data.</text>
</comment>
<dbReference type="PANTHER" id="PTHR34374">
    <property type="entry name" value="LARGE RIBOSOMAL RNA SUBUNIT ACCUMULATION PROTEIN YCED HOMOLOG 1, CHLOROPLASTIC"/>
    <property type="match status" value="1"/>
</dbReference>
<keyword evidence="2" id="KW-1185">Reference proteome</keyword>
<accession>E2ZBP2</accession>
<sequence length="164" mass="18193">MRIQVENARKEEGKHSSFSFVQPASKLGDIDDMPWKDNDISVEGEYWFDGSHLIVEGVIHTRGIYECASCLAPVEAERDAALSEVYGTEAQLPEDVNPYNGEYIDLTETIRELLILSEPMKVLCRPDCAGLCPQCGANLNEGACSCPTDRIDPRLAVLSDWLKS</sequence>
<gene>
    <name evidence="1" type="ORF">HMPREF9429_00874</name>
</gene>
<name>E2ZBP2_9FIRM</name>
<dbReference type="Pfam" id="PF02620">
    <property type="entry name" value="YceD"/>
    <property type="match status" value="1"/>
</dbReference>
<evidence type="ECO:0000313" key="1">
    <source>
        <dbReference type="EMBL" id="EFQ04270.1"/>
    </source>
</evidence>
<dbReference type="EMBL" id="AECS01000036">
    <property type="protein sequence ID" value="EFQ04270.1"/>
    <property type="molecule type" value="Genomic_DNA"/>
</dbReference>
<dbReference type="PANTHER" id="PTHR34374:SF1">
    <property type="entry name" value="LARGE RIBOSOMAL RNA SUBUNIT ACCUMULATION PROTEIN YCED HOMOLOG 1, CHLOROPLASTIC"/>
    <property type="match status" value="1"/>
</dbReference>
<dbReference type="Proteomes" id="UP000003195">
    <property type="component" value="Unassembled WGS sequence"/>
</dbReference>
<dbReference type="eggNOG" id="COG1399">
    <property type="taxonomic scope" value="Bacteria"/>
</dbReference>
<evidence type="ECO:0000313" key="2">
    <source>
        <dbReference type="Proteomes" id="UP000003195"/>
    </source>
</evidence>
<dbReference type="OrthoDB" id="9790372at2"/>
<dbReference type="AlphaFoldDB" id="E2ZBP2"/>